<protein>
    <submittedName>
        <fullName evidence="2">(Perigord truffle) hypothetical protein</fullName>
    </submittedName>
</protein>
<feature type="compositionally biased region" description="Polar residues" evidence="1">
    <location>
        <begin position="85"/>
        <end position="102"/>
    </location>
</feature>
<name>D5G7X7_TUBMM</name>
<feature type="compositionally biased region" description="Low complexity" evidence="1">
    <location>
        <begin position="234"/>
        <end position="245"/>
    </location>
</feature>
<dbReference type="Proteomes" id="UP000006911">
    <property type="component" value="Unassembled WGS sequence"/>
</dbReference>
<feature type="compositionally biased region" description="Polar residues" evidence="1">
    <location>
        <begin position="251"/>
        <end position="267"/>
    </location>
</feature>
<dbReference type="RefSeq" id="XP_002836429.1">
    <property type="nucleotide sequence ID" value="XM_002836383.1"/>
</dbReference>
<gene>
    <name evidence="2" type="ORF">GSTUM_00002623001</name>
</gene>
<organism evidence="2 3">
    <name type="scientific">Tuber melanosporum (strain Mel28)</name>
    <name type="common">Perigord black truffle</name>
    <dbReference type="NCBI Taxonomy" id="656061"/>
    <lineage>
        <taxon>Eukaryota</taxon>
        <taxon>Fungi</taxon>
        <taxon>Dikarya</taxon>
        <taxon>Ascomycota</taxon>
        <taxon>Pezizomycotina</taxon>
        <taxon>Pezizomycetes</taxon>
        <taxon>Pezizales</taxon>
        <taxon>Tuberaceae</taxon>
        <taxon>Tuber</taxon>
    </lineage>
</organism>
<evidence type="ECO:0000256" key="1">
    <source>
        <dbReference type="SAM" id="MobiDB-lite"/>
    </source>
</evidence>
<proteinExistence type="predicted"/>
<dbReference type="AlphaFoldDB" id="D5G7X7"/>
<feature type="compositionally biased region" description="Acidic residues" evidence="1">
    <location>
        <begin position="58"/>
        <end position="67"/>
    </location>
</feature>
<feature type="region of interest" description="Disordered" evidence="1">
    <location>
        <begin position="193"/>
        <end position="212"/>
    </location>
</feature>
<dbReference type="InParanoid" id="D5G7X7"/>
<feature type="region of interest" description="Disordered" evidence="1">
    <location>
        <begin position="224"/>
        <end position="267"/>
    </location>
</feature>
<feature type="compositionally biased region" description="Polar residues" evidence="1">
    <location>
        <begin position="281"/>
        <end position="311"/>
    </location>
</feature>
<feature type="region of interest" description="Disordered" evidence="1">
    <location>
        <begin position="38"/>
        <end position="122"/>
    </location>
</feature>
<dbReference type="GeneID" id="9181439"/>
<sequence length="568" mass="61054">MITIANSRHVRIWWAMNSPKEPMDLLFCVHRADGEAGTPPPGNIVFAPRNNRGTPSDESADSDDDGSSDGHQPESSARAAKRVTRPTTKTKNTSRNTGQTLRRGTVDVDEPELDSNVSADRGRNLATRVMPALNPGFAPSPGKQVPAPSTDLGTRVLRSGGQIGRGTDRKKASRLRTQTAVNSSPKCNLAAITDADEPNSPADAAEPPRNVARRVTAINTSIESELDRVHGEVNPSRRPTTRPITPNSPPLASNPSHNLASDASEQVQVRASAEHLLMLASGTQQPADTSATQVSTPSRSHSPPDPSTSDVLVSMSAAEAGRELSPAANSPASSSRYPTPEKLRLQLPGFSSATSAASSTAVSAETDVGSPLRFVSDLRAYVRFKEFTGTRPLRNLGISLLVFVRLDPAAGPVCPDPVWLIQTRHGCYRDKGRSLDIFFGCFRLVVFSFGGLVFSDFPGSLLQFFTHRSCSFAALVRSGYLCSSSFRLVALWFCADHSSFLAVFRSQQWFAVAPFIAFPIPDFHLIPHLLGLSGSLYLLRLASQALSPSLTRICFGPPPPLADLLELD</sequence>
<feature type="region of interest" description="Disordered" evidence="1">
    <location>
        <begin position="281"/>
        <end position="340"/>
    </location>
</feature>
<accession>D5G7X7</accession>
<feature type="compositionally biased region" description="Low complexity" evidence="1">
    <location>
        <begin position="325"/>
        <end position="335"/>
    </location>
</feature>
<evidence type="ECO:0000313" key="2">
    <source>
        <dbReference type="EMBL" id="CAZ80620.1"/>
    </source>
</evidence>
<dbReference type="HOGENOM" id="CLU_479953_0_0_1"/>
<feature type="region of interest" description="Disordered" evidence="1">
    <location>
        <begin position="134"/>
        <end position="172"/>
    </location>
</feature>
<dbReference type="EMBL" id="FN430033">
    <property type="protein sequence ID" value="CAZ80620.1"/>
    <property type="molecule type" value="Genomic_DNA"/>
</dbReference>
<evidence type="ECO:0000313" key="3">
    <source>
        <dbReference type="Proteomes" id="UP000006911"/>
    </source>
</evidence>
<reference evidence="2 3" key="1">
    <citation type="journal article" date="2010" name="Nature">
        <title>Perigord black truffle genome uncovers evolutionary origins and mechanisms of symbiosis.</title>
        <authorList>
            <person name="Martin F."/>
            <person name="Kohler A."/>
            <person name="Murat C."/>
            <person name="Balestrini R."/>
            <person name="Coutinho P.M."/>
            <person name="Jaillon O."/>
            <person name="Montanini B."/>
            <person name="Morin E."/>
            <person name="Noel B."/>
            <person name="Percudani R."/>
            <person name="Porcel B."/>
            <person name="Rubini A."/>
            <person name="Amicucci A."/>
            <person name="Amselem J."/>
            <person name="Anthouard V."/>
            <person name="Arcioni S."/>
            <person name="Artiguenave F."/>
            <person name="Aury J.M."/>
            <person name="Ballario P."/>
            <person name="Bolchi A."/>
            <person name="Brenna A."/>
            <person name="Brun A."/>
            <person name="Buee M."/>
            <person name="Cantarel B."/>
            <person name="Chevalier G."/>
            <person name="Couloux A."/>
            <person name="Da Silva C."/>
            <person name="Denoeud F."/>
            <person name="Duplessis S."/>
            <person name="Ghignone S."/>
            <person name="Hilselberger B."/>
            <person name="Iotti M."/>
            <person name="Marcais B."/>
            <person name="Mello A."/>
            <person name="Miranda M."/>
            <person name="Pacioni G."/>
            <person name="Quesneville H."/>
            <person name="Riccioni C."/>
            <person name="Ruotolo R."/>
            <person name="Splivallo R."/>
            <person name="Stocchi V."/>
            <person name="Tisserant E."/>
            <person name="Viscomi A.R."/>
            <person name="Zambonelli A."/>
            <person name="Zampieri E."/>
            <person name="Henrissat B."/>
            <person name="Lebrun M.H."/>
            <person name="Paolocci F."/>
            <person name="Bonfante P."/>
            <person name="Ottonello S."/>
            <person name="Wincker P."/>
        </authorList>
    </citation>
    <scope>NUCLEOTIDE SEQUENCE [LARGE SCALE GENOMIC DNA]</scope>
    <source>
        <strain evidence="2 3">Mel28</strain>
    </source>
</reference>
<dbReference type="KEGG" id="tml:GSTUM_00002623001"/>
<keyword evidence="3" id="KW-1185">Reference proteome</keyword>